<dbReference type="InterPro" id="IPR012674">
    <property type="entry name" value="Calycin"/>
</dbReference>
<dbReference type="Gene3D" id="2.40.128.20">
    <property type="match status" value="1"/>
</dbReference>
<evidence type="ECO:0000256" key="1">
    <source>
        <dbReference type="SAM" id="SignalP"/>
    </source>
</evidence>
<protein>
    <submittedName>
        <fullName evidence="2">Apolipoprotein D and lipocalin family protein</fullName>
    </submittedName>
</protein>
<accession>A0A1H8F7K2</accession>
<dbReference type="STRING" id="1077947.SAMN05216227_101063"/>
<feature type="chain" id="PRO_5010180066" evidence="1">
    <location>
        <begin position="17"/>
        <end position="162"/>
    </location>
</feature>
<dbReference type="EMBL" id="FOCO01000010">
    <property type="protein sequence ID" value="SEN27891.1"/>
    <property type="molecule type" value="Genomic_DNA"/>
</dbReference>
<keyword evidence="2" id="KW-0449">Lipoprotein</keyword>
<dbReference type="OrthoDB" id="594739at2"/>
<reference evidence="2 3" key="1">
    <citation type="submission" date="2016-10" db="EMBL/GenBank/DDBJ databases">
        <authorList>
            <person name="de Groot N.N."/>
        </authorList>
    </citation>
    <scope>NUCLEOTIDE SEQUENCE [LARGE SCALE GENOMIC DNA]</scope>
    <source>
        <strain evidence="2 3">CGMCC 1.10836</strain>
    </source>
</reference>
<dbReference type="AlphaFoldDB" id="A0A1H8F7K2"/>
<sequence length="162" mass="17182">MYRLMALMLLAGCVAAPTQVEGFRKPGVQMYSNAVLENAGLVGEWVQVAEFATAAAPACRKGKARIVQTANGLRVDANLCLNGVATAFSGPLAAVGPGRFATPGGEAWWVLWADMGYLTLAIGTPSGRFGFILNRGGDLPRDRLAAAREVLDWNGYALARLR</sequence>
<proteinExistence type="predicted"/>
<dbReference type="RefSeq" id="WP_050520489.1">
    <property type="nucleotide sequence ID" value="NZ_FOCO01000010.1"/>
</dbReference>
<keyword evidence="1" id="KW-0732">Signal</keyword>
<keyword evidence="3" id="KW-1185">Reference proteome</keyword>
<dbReference type="SUPFAM" id="SSF50814">
    <property type="entry name" value="Lipocalins"/>
    <property type="match status" value="1"/>
</dbReference>
<dbReference type="Proteomes" id="UP000183002">
    <property type="component" value="Unassembled WGS sequence"/>
</dbReference>
<evidence type="ECO:0000313" key="3">
    <source>
        <dbReference type="Proteomes" id="UP000183002"/>
    </source>
</evidence>
<gene>
    <name evidence="2" type="ORF">SAMN05216227_101063</name>
</gene>
<name>A0A1H8F7K2_9RHOB</name>
<evidence type="ECO:0000313" key="2">
    <source>
        <dbReference type="EMBL" id="SEN27891.1"/>
    </source>
</evidence>
<organism evidence="2 3">
    <name type="scientific">Pseudorhodobacter antarcticus</name>
    <dbReference type="NCBI Taxonomy" id="1077947"/>
    <lineage>
        <taxon>Bacteria</taxon>
        <taxon>Pseudomonadati</taxon>
        <taxon>Pseudomonadota</taxon>
        <taxon>Alphaproteobacteria</taxon>
        <taxon>Rhodobacterales</taxon>
        <taxon>Paracoccaceae</taxon>
        <taxon>Pseudorhodobacter</taxon>
    </lineage>
</organism>
<feature type="signal peptide" evidence="1">
    <location>
        <begin position="1"/>
        <end position="16"/>
    </location>
</feature>